<dbReference type="Pfam" id="PF00072">
    <property type="entry name" value="Response_reg"/>
    <property type="match status" value="1"/>
</dbReference>
<dbReference type="InterPro" id="IPR001789">
    <property type="entry name" value="Sig_transdc_resp-reg_receiver"/>
</dbReference>
<dbReference type="GO" id="GO:0000160">
    <property type="term" value="P:phosphorelay signal transduction system"/>
    <property type="evidence" value="ECO:0007669"/>
    <property type="project" value="InterPro"/>
</dbReference>
<organism evidence="4 5">
    <name type="scientific">candidate division WWE3 bacterium CG_4_9_14_0_2_um_filter_48_10</name>
    <dbReference type="NCBI Taxonomy" id="1975078"/>
    <lineage>
        <taxon>Bacteria</taxon>
        <taxon>Katanobacteria</taxon>
    </lineage>
</organism>
<evidence type="ECO:0000313" key="4">
    <source>
        <dbReference type="EMBL" id="PJC22676.1"/>
    </source>
</evidence>
<accession>A0A2M8EIW9</accession>
<name>A0A2M8EIW9_UNCKA</name>
<dbReference type="InterPro" id="IPR011006">
    <property type="entry name" value="CheY-like_superfamily"/>
</dbReference>
<dbReference type="Proteomes" id="UP000228781">
    <property type="component" value="Unassembled WGS sequence"/>
</dbReference>
<dbReference type="AlphaFoldDB" id="A0A2M8EIW9"/>
<feature type="modified residue" description="4-aspartylphosphate" evidence="2">
    <location>
        <position position="55"/>
    </location>
</feature>
<reference evidence="5" key="1">
    <citation type="submission" date="2017-09" db="EMBL/GenBank/DDBJ databases">
        <title>Depth-based differentiation of microbial function through sediment-hosted aquifers and enrichment of novel symbionts in the deep terrestrial subsurface.</title>
        <authorList>
            <person name="Probst A.J."/>
            <person name="Ladd B."/>
            <person name="Jarett J.K."/>
            <person name="Geller-Mcgrath D.E."/>
            <person name="Sieber C.M.K."/>
            <person name="Emerson J.B."/>
            <person name="Anantharaman K."/>
            <person name="Thomas B.C."/>
            <person name="Malmstrom R."/>
            <person name="Stieglmeier M."/>
            <person name="Klingl A."/>
            <person name="Woyke T."/>
            <person name="Ryan C.M."/>
            <person name="Banfield J.F."/>
        </authorList>
    </citation>
    <scope>NUCLEOTIDE SEQUENCE [LARGE SCALE GENOMIC DNA]</scope>
</reference>
<dbReference type="SUPFAM" id="SSF52172">
    <property type="entry name" value="CheY-like"/>
    <property type="match status" value="1"/>
</dbReference>
<dbReference type="InterPro" id="IPR050595">
    <property type="entry name" value="Bact_response_regulator"/>
</dbReference>
<comment type="caution">
    <text evidence="4">The sequence shown here is derived from an EMBL/GenBank/DDBJ whole genome shotgun (WGS) entry which is preliminary data.</text>
</comment>
<dbReference type="Gene3D" id="3.40.50.2300">
    <property type="match status" value="1"/>
</dbReference>
<protein>
    <submittedName>
        <fullName evidence="4">Response regulator</fullName>
    </submittedName>
</protein>
<evidence type="ECO:0000256" key="2">
    <source>
        <dbReference type="PROSITE-ProRule" id="PRU00169"/>
    </source>
</evidence>
<gene>
    <name evidence="4" type="ORF">CO059_02045</name>
</gene>
<proteinExistence type="predicted"/>
<dbReference type="EMBL" id="PFSK01000027">
    <property type="protein sequence ID" value="PJC22676.1"/>
    <property type="molecule type" value="Genomic_DNA"/>
</dbReference>
<sequence length="138" mass="15313">MLKKKKVLLIEDDQLMVKLYKTKLDFEGYKVNVATDALAGLKSASSDPPDVILLDIVMPGMDGFEALRRLKENPKTRNIPVLVLSNLSGEGEEVQRAIQLGARDFIKKSDYTMKGVVGKVQSALGREKINHGGRFTPR</sequence>
<evidence type="ECO:0000259" key="3">
    <source>
        <dbReference type="PROSITE" id="PS50110"/>
    </source>
</evidence>
<dbReference type="PANTHER" id="PTHR44591">
    <property type="entry name" value="STRESS RESPONSE REGULATOR PROTEIN 1"/>
    <property type="match status" value="1"/>
</dbReference>
<evidence type="ECO:0000256" key="1">
    <source>
        <dbReference type="ARBA" id="ARBA00022553"/>
    </source>
</evidence>
<dbReference type="PANTHER" id="PTHR44591:SF3">
    <property type="entry name" value="RESPONSE REGULATORY DOMAIN-CONTAINING PROTEIN"/>
    <property type="match status" value="1"/>
</dbReference>
<feature type="domain" description="Response regulatory" evidence="3">
    <location>
        <begin position="6"/>
        <end position="123"/>
    </location>
</feature>
<keyword evidence="1 2" id="KW-0597">Phosphoprotein</keyword>
<dbReference type="PROSITE" id="PS50110">
    <property type="entry name" value="RESPONSE_REGULATORY"/>
    <property type="match status" value="1"/>
</dbReference>
<evidence type="ECO:0000313" key="5">
    <source>
        <dbReference type="Proteomes" id="UP000228781"/>
    </source>
</evidence>
<dbReference type="SMART" id="SM00448">
    <property type="entry name" value="REC"/>
    <property type="match status" value="1"/>
</dbReference>